<dbReference type="HOGENOM" id="CLU_1514593_0_0_2"/>
<keyword evidence="1" id="KW-0472">Membrane</keyword>
<dbReference type="AlphaFoldDB" id="L0IF83"/>
<name>L0IF83_HALRX</name>
<gene>
    <name evidence="2" type="ordered locus">Halru_2043</name>
</gene>
<dbReference type="eggNOG" id="arCOG08168">
    <property type="taxonomic scope" value="Archaea"/>
</dbReference>
<dbReference type="STRING" id="797302.Halru_2043"/>
<keyword evidence="1" id="KW-1133">Transmembrane helix</keyword>
<dbReference type="Pfam" id="PF26259">
    <property type="entry name" value="DUF8063"/>
    <property type="match status" value="1"/>
</dbReference>
<evidence type="ECO:0000313" key="2">
    <source>
        <dbReference type="EMBL" id="AGB16637.1"/>
    </source>
</evidence>
<keyword evidence="1" id="KW-0812">Transmembrane</keyword>
<accession>L0IF83</accession>
<dbReference type="RefSeq" id="WP_015301251.1">
    <property type="nucleotide sequence ID" value="NC_019964.1"/>
</dbReference>
<feature type="transmembrane region" description="Helical" evidence="1">
    <location>
        <begin position="148"/>
        <end position="168"/>
    </location>
</feature>
<reference evidence="2" key="1">
    <citation type="submission" date="2011-09" db="EMBL/GenBank/DDBJ databases">
        <title>Complete sequence of Halovivax ruber XH-70.</title>
        <authorList>
            <consortium name="US DOE Joint Genome Institute"/>
            <person name="Lucas S."/>
            <person name="Han J."/>
            <person name="Lapidus A."/>
            <person name="Cheng J.-F."/>
            <person name="Goodwin L."/>
            <person name="Pitluck S."/>
            <person name="Peters L."/>
            <person name="Mikhailova N."/>
            <person name="Davenport K."/>
            <person name="Detter J.C."/>
            <person name="Han C."/>
            <person name="Tapia R."/>
            <person name="Land M."/>
            <person name="Hauser L."/>
            <person name="Kyrpides N."/>
            <person name="Ivanova N."/>
            <person name="Pagani I."/>
            <person name="Sproer C."/>
            <person name="Anderson I."/>
            <person name="Woyke T."/>
        </authorList>
    </citation>
    <scope>NUCLEOTIDE SEQUENCE</scope>
    <source>
        <strain evidence="2">XH-70</strain>
    </source>
</reference>
<dbReference type="InterPro" id="IPR058376">
    <property type="entry name" value="DUF8063"/>
</dbReference>
<evidence type="ECO:0000256" key="1">
    <source>
        <dbReference type="SAM" id="Phobius"/>
    </source>
</evidence>
<evidence type="ECO:0000313" key="3">
    <source>
        <dbReference type="Proteomes" id="UP000010846"/>
    </source>
</evidence>
<organism evidence="2 3">
    <name type="scientific">Halovivax ruber (strain DSM 18193 / JCM 13892 / XH-70)</name>
    <dbReference type="NCBI Taxonomy" id="797302"/>
    <lineage>
        <taxon>Archaea</taxon>
        <taxon>Methanobacteriati</taxon>
        <taxon>Methanobacteriota</taxon>
        <taxon>Stenosarchaea group</taxon>
        <taxon>Halobacteria</taxon>
        <taxon>Halobacteriales</taxon>
        <taxon>Natrialbaceae</taxon>
        <taxon>Halovivax</taxon>
    </lineage>
</organism>
<protein>
    <submittedName>
        <fullName evidence="2">Uncharacterized protein</fullName>
    </submittedName>
</protein>
<keyword evidence="3" id="KW-1185">Reference proteome</keyword>
<dbReference type="Proteomes" id="UP000010846">
    <property type="component" value="Chromosome"/>
</dbReference>
<sequence length="179" mass="18500">MHRLFIAIATVALALCLATGGVAAQAQNASNETTAAAGDDYQEVIDEDTRITNWQYSPGQFLITIQADASTSISLTEAGSFDEGTSQFNYGERELEEGENVIRFSVTDRQGAAVAIATRQSLQNGGGAIVSTGAVERNPMSNFGGESGLLSGIAITVAMAGLGALYVVRSEDSGVSVAS</sequence>
<dbReference type="OrthoDB" id="269681at2157"/>
<dbReference type="GeneID" id="14376551"/>
<proteinExistence type="predicted"/>
<dbReference type="EMBL" id="CP003050">
    <property type="protein sequence ID" value="AGB16637.1"/>
    <property type="molecule type" value="Genomic_DNA"/>
</dbReference>
<dbReference type="KEGG" id="hru:Halru_2043"/>